<dbReference type="Proteomes" id="UP000305848">
    <property type="component" value="Unassembled WGS sequence"/>
</dbReference>
<proteinExistence type="predicted"/>
<dbReference type="OrthoDB" id="9789566at2"/>
<dbReference type="EMBL" id="SZQL01000002">
    <property type="protein sequence ID" value="TKK70996.1"/>
    <property type="molecule type" value="Genomic_DNA"/>
</dbReference>
<dbReference type="PRINTS" id="PR00455">
    <property type="entry name" value="HTHTETR"/>
</dbReference>
<evidence type="ECO:0000259" key="4">
    <source>
        <dbReference type="PROSITE" id="PS50977"/>
    </source>
</evidence>
<feature type="DNA-binding region" description="H-T-H motif" evidence="2">
    <location>
        <begin position="28"/>
        <end position="47"/>
    </location>
</feature>
<keyword evidence="3" id="KW-0812">Transmembrane</keyword>
<dbReference type="AlphaFoldDB" id="A0A4U3LAE1"/>
<evidence type="ECO:0000256" key="3">
    <source>
        <dbReference type="SAM" id="Phobius"/>
    </source>
</evidence>
<dbReference type="RefSeq" id="WP_137260595.1">
    <property type="nucleotide sequence ID" value="NZ_SZQL01000002.1"/>
</dbReference>
<evidence type="ECO:0000256" key="2">
    <source>
        <dbReference type="PROSITE-ProRule" id="PRU00335"/>
    </source>
</evidence>
<dbReference type="InterPro" id="IPR036271">
    <property type="entry name" value="Tet_transcr_reg_TetR-rel_C_sf"/>
</dbReference>
<organism evidence="5 6">
    <name type="scientific">Ilyomonas limi</name>
    <dbReference type="NCBI Taxonomy" id="2575867"/>
    <lineage>
        <taxon>Bacteria</taxon>
        <taxon>Pseudomonadati</taxon>
        <taxon>Bacteroidota</taxon>
        <taxon>Chitinophagia</taxon>
        <taxon>Chitinophagales</taxon>
        <taxon>Chitinophagaceae</taxon>
        <taxon>Ilyomonas</taxon>
    </lineage>
</organism>
<dbReference type="InterPro" id="IPR001647">
    <property type="entry name" value="HTH_TetR"/>
</dbReference>
<dbReference type="Pfam" id="PF00440">
    <property type="entry name" value="TetR_N"/>
    <property type="match status" value="1"/>
</dbReference>
<feature type="domain" description="HTH tetR-type" evidence="4">
    <location>
        <begin position="5"/>
        <end position="65"/>
    </location>
</feature>
<keyword evidence="3" id="KW-0472">Membrane</keyword>
<dbReference type="GO" id="GO:0003677">
    <property type="term" value="F:DNA binding"/>
    <property type="evidence" value="ECO:0007669"/>
    <property type="project" value="UniProtKB-UniRule"/>
</dbReference>
<accession>A0A4U3LAE1</accession>
<keyword evidence="3" id="KW-1133">Transmembrane helix</keyword>
<dbReference type="PANTHER" id="PTHR30328:SF54">
    <property type="entry name" value="HTH-TYPE TRANSCRIPTIONAL REPRESSOR SCO4008"/>
    <property type="match status" value="1"/>
</dbReference>
<dbReference type="Gene3D" id="1.10.357.10">
    <property type="entry name" value="Tetracycline Repressor, domain 2"/>
    <property type="match status" value="1"/>
</dbReference>
<dbReference type="PANTHER" id="PTHR30328">
    <property type="entry name" value="TRANSCRIPTIONAL REPRESSOR"/>
    <property type="match status" value="1"/>
</dbReference>
<dbReference type="PROSITE" id="PS50977">
    <property type="entry name" value="HTH_TETR_2"/>
    <property type="match status" value="1"/>
</dbReference>
<evidence type="ECO:0000256" key="1">
    <source>
        <dbReference type="ARBA" id="ARBA00023125"/>
    </source>
</evidence>
<comment type="caution">
    <text evidence="5">The sequence shown here is derived from an EMBL/GenBank/DDBJ whole genome shotgun (WGS) entry which is preliminary data.</text>
</comment>
<evidence type="ECO:0000313" key="5">
    <source>
        <dbReference type="EMBL" id="TKK70996.1"/>
    </source>
</evidence>
<protein>
    <submittedName>
        <fullName evidence="5">TetR/AcrR family transcriptional regulator</fullName>
    </submittedName>
</protein>
<name>A0A4U3LAE1_9BACT</name>
<dbReference type="SUPFAM" id="SSF46689">
    <property type="entry name" value="Homeodomain-like"/>
    <property type="match status" value="1"/>
</dbReference>
<sequence length="201" mass="23233">MKKDLSTEEKILNAAKKVFLTKGMDGARMQDIADEAGINKALLHYYFRSKDKLFEQIFMEVASAFLPKIFTILESETTLFQKIELFCSEYISQEIKTPYVPIFILNEINRQPKAFLKKVLGNHKPPIQKLLVQIEKEIKAGVIKPIEPLQLLMNILSLCIFPFLACPMIQLITGMDNKQFNELMEQRKKEVPQLIIQSIKK</sequence>
<dbReference type="SUPFAM" id="SSF48498">
    <property type="entry name" value="Tetracyclin repressor-like, C-terminal domain"/>
    <property type="match status" value="1"/>
</dbReference>
<feature type="transmembrane region" description="Helical" evidence="3">
    <location>
        <begin position="151"/>
        <end position="172"/>
    </location>
</feature>
<reference evidence="5 6" key="1">
    <citation type="submission" date="2019-05" db="EMBL/GenBank/DDBJ databases">
        <title>Panacibacter sp. strain 17mud1-8 Genome sequencing and assembly.</title>
        <authorList>
            <person name="Chhetri G."/>
        </authorList>
    </citation>
    <scope>NUCLEOTIDE SEQUENCE [LARGE SCALE GENOMIC DNA]</scope>
    <source>
        <strain evidence="5 6">17mud1-8</strain>
    </source>
</reference>
<keyword evidence="1 2" id="KW-0238">DNA-binding</keyword>
<dbReference type="InterPro" id="IPR009057">
    <property type="entry name" value="Homeodomain-like_sf"/>
</dbReference>
<gene>
    <name evidence="5" type="ORF">FC093_04765</name>
</gene>
<dbReference type="InterPro" id="IPR050109">
    <property type="entry name" value="HTH-type_TetR-like_transc_reg"/>
</dbReference>
<keyword evidence="6" id="KW-1185">Reference proteome</keyword>
<evidence type="ECO:0000313" key="6">
    <source>
        <dbReference type="Proteomes" id="UP000305848"/>
    </source>
</evidence>